<dbReference type="Gene3D" id="3.40.50.300">
    <property type="entry name" value="P-loop containing nucleotide triphosphate hydrolases"/>
    <property type="match status" value="1"/>
</dbReference>
<gene>
    <name evidence="6" type="primary">phnN</name>
    <name evidence="8" type="ORF">GH815_15385</name>
</gene>
<comment type="catalytic activity">
    <reaction evidence="1 6">
        <text>alpha-D-ribose 1,5-bisphosphate + ATP = 5-phospho-alpha-D-ribose 1-diphosphate + ADP</text>
        <dbReference type="Rhea" id="RHEA:20109"/>
        <dbReference type="ChEBI" id="CHEBI:30616"/>
        <dbReference type="ChEBI" id="CHEBI:58017"/>
        <dbReference type="ChEBI" id="CHEBI:68688"/>
        <dbReference type="ChEBI" id="CHEBI:456216"/>
        <dbReference type="EC" id="2.7.4.23"/>
    </reaction>
</comment>
<comment type="pathway">
    <text evidence="2 6">Metabolic intermediate biosynthesis; 5-phospho-alpha-D-ribose 1-diphosphate biosynthesis; 5-phospho-alpha-D-ribose 1-diphosphate from D-ribose 5-phosphate (route II): step 3/3.</text>
</comment>
<evidence type="ECO:0000259" key="7">
    <source>
        <dbReference type="SMART" id="SM00072"/>
    </source>
</evidence>
<feature type="domain" description="Guanylate kinase/L-type calcium channel beta subunit" evidence="7">
    <location>
        <begin position="2"/>
        <end position="175"/>
    </location>
</feature>
<evidence type="ECO:0000313" key="8">
    <source>
        <dbReference type="EMBL" id="MRH22365.1"/>
    </source>
</evidence>
<keyword evidence="9" id="KW-1185">Reference proteome</keyword>
<dbReference type="GO" id="GO:0019634">
    <property type="term" value="P:organic phosphonate metabolic process"/>
    <property type="evidence" value="ECO:0007669"/>
    <property type="project" value="UniProtKB-UniRule"/>
</dbReference>
<feature type="binding site" evidence="6">
    <location>
        <begin position="10"/>
        <end position="17"/>
    </location>
    <ligand>
        <name>ATP</name>
        <dbReference type="ChEBI" id="CHEBI:30616"/>
    </ligand>
</feature>
<dbReference type="InterPro" id="IPR012699">
    <property type="entry name" value="PhnN"/>
</dbReference>
<dbReference type="GO" id="GO:0033863">
    <property type="term" value="F:ribose 1,5-bisphosphate phosphokinase activity"/>
    <property type="evidence" value="ECO:0007669"/>
    <property type="project" value="UniProtKB-UniRule"/>
</dbReference>
<evidence type="ECO:0000256" key="4">
    <source>
        <dbReference type="ARBA" id="ARBA00022741"/>
    </source>
</evidence>
<dbReference type="UniPathway" id="UPA00087">
    <property type="reaction ID" value="UER00175"/>
</dbReference>
<dbReference type="GO" id="GO:0006015">
    <property type="term" value="P:5-phosphoribose 1-diphosphate biosynthetic process"/>
    <property type="evidence" value="ECO:0007669"/>
    <property type="project" value="UniProtKB-UniRule"/>
</dbReference>
<keyword evidence="8" id="KW-0418">Kinase</keyword>
<comment type="caution">
    <text evidence="8">The sequence shown here is derived from an EMBL/GenBank/DDBJ whole genome shotgun (WGS) entry which is preliminary data.</text>
</comment>
<comment type="function">
    <text evidence="6">Catalyzes the phosphorylation of ribose 1,5-bisphosphate to 5-phospho-D-ribosyl alpha-1-diphosphate (PRPP).</text>
</comment>
<dbReference type="EMBL" id="WJPO01000029">
    <property type="protein sequence ID" value="MRH22365.1"/>
    <property type="molecule type" value="Genomic_DNA"/>
</dbReference>
<keyword evidence="5 6" id="KW-0067">ATP-binding</keyword>
<dbReference type="SUPFAM" id="SSF52540">
    <property type="entry name" value="P-loop containing nucleoside triphosphate hydrolases"/>
    <property type="match status" value="1"/>
</dbReference>
<keyword evidence="3 6" id="KW-0808">Transferase</keyword>
<reference evidence="8 9" key="1">
    <citation type="submission" date="2019-11" db="EMBL/GenBank/DDBJ databases">
        <title>Draft Whole-Genome sequence of the marine photosynthetic bacterium Rhodovulum strictum DSM 11289.</title>
        <authorList>
            <person name="Kyndt J.A."/>
            <person name="Meyer T.E."/>
        </authorList>
    </citation>
    <scope>NUCLEOTIDE SEQUENCE [LARGE SCALE GENOMIC DNA]</scope>
    <source>
        <strain evidence="8 9">DSM 11289</strain>
    </source>
</reference>
<dbReference type="HAMAP" id="MF_00836">
    <property type="entry name" value="PhnN"/>
    <property type="match status" value="1"/>
</dbReference>
<sequence>MKGRVFAIVGPSGAGKDTLLGGLAAAGLAHRVRRVITRPPRHGDEPFDGVSEGEFARHLAAGAFVLHWRAHGLAYGLPRAGFQPAGRGRDVVFNGSRAVLAEAARVFADLRVILVEAPPELRAARIATRGREAGGDIAARLARETGDLPPGLPVIRVLNDGTPEQGIARLIAALCPGDRRAGP</sequence>
<evidence type="ECO:0000313" key="9">
    <source>
        <dbReference type="Proteomes" id="UP000466730"/>
    </source>
</evidence>
<comment type="similarity">
    <text evidence="6">Belongs to the ribose 1,5-bisphosphokinase family.</text>
</comment>
<dbReference type="Proteomes" id="UP000466730">
    <property type="component" value="Unassembled WGS sequence"/>
</dbReference>
<dbReference type="EC" id="2.7.4.23" evidence="6"/>
<dbReference type="RefSeq" id="WP_153749647.1">
    <property type="nucleotide sequence ID" value="NZ_BAAADI010000021.1"/>
</dbReference>
<proteinExistence type="inferred from homology"/>
<dbReference type="SMART" id="SM00072">
    <property type="entry name" value="GuKc"/>
    <property type="match status" value="1"/>
</dbReference>
<dbReference type="OrthoDB" id="341217at2"/>
<dbReference type="InterPro" id="IPR027417">
    <property type="entry name" value="P-loop_NTPase"/>
</dbReference>
<organism evidence="8 9">
    <name type="scientific">Rhodovulum strictum</name>
    <dbReference type="NCBI Taxonomy" id="58314"/>
    <lineage>
        <taxon>Bacteria</taxon>
        <taxon>Pseudomonadati</taxon>
        <taxon>Pseudomonadota</taxon>
        <taxon>Alphaproteobacteria</taxon>
        <taxon>Rhodobacterales</taxon>
        <taxon>Paracoccaceae</taxon>
        <taxon>Rhodovulum</taxon>
    </lineage>
</organism>
<protein>
    <recommendedName>
        <fullName evidence="6">Ribose 1,5-bisphosphate phosphokinase PhnN</fullName>
        <ecNumber evidence="6">2.7.4.23</ecNumber>
    </recommendedName>
    <alternativeName>
        <fullName evidence="6">Ribose 1,5-bisphosphokinase</fullName>
    </alternativeName>
</protein>
<name>A0A844BL57_9RHOB</name>
<evidence type="ECO:0000256" key="1">
    <source>
        <dbReference type="ARBA" id="ARBA00000373"/>
    </source>
</evidence>
<accession>A0A844BL57</accession>
<dbReference type="GO" id="GO:0005524">
    <property type="term" value="F:ATP binding"/>
    <property type="evidence" value="ECO:0007669"/>
    <property type="project" value="UniProtKB-KW"/>
</dbReference>
<evidence type="ECO:0000256" key="3">
    <source>
        <dbReference type="ARBA" id="ARBA00022679"/>
    </source>
</evidence>
<evidence type="ECO:0000256" key="6">
    <source>
        <dbReference type="HAMAP-Rule" id="MF_00836"/>
    </source>
</evidence>
<evidence type="ECO:0000256" key="2">
    <source>
        <dbReference type="ARBA" id="ARBA00005069"/>
    </source>
</evidence>
<keyword evidence="4 6" id="KW-0547">Nucleotide-binding</keyword>
<evidence type="ECO:0000256" key="5">
    <source>
        <dbReference type="ARBA" id="ARBA00022840"/>
    </source>
</evidence>
<dbReference type="InterPro" id="IPR008145">
    <property type="entry name" value="GK/Ca_channel_bsu"/>
</dbReference>
<dbReference type="AlphaFoldDB" id="A0A844BL57"/>